<keyword evidence="7 10" id="KW-0472">Membrane</keyword>
<reference evidence="12" key="1">
    <citation type="submission" date="2025-08" db="UniProtKB">
        <authorList>
            <consortium name="RefSeq"/>
        </authorList>
    </citation>
    <scope>IDENTIFICATION</scope>
    <source>
        <tissue evidence="12">Muscle</tissue>
    </source>
</reference>
<dbReference type="AlphaFoldDB" id="A0A6J3K1B4"/>
<dbReference type="RefSeq" id="XP_033346326.1">
    <property type="nucleotide sequence ID" value="XM_033490435.1"/>
</dbReference>
<dbReference type="GO" id="GO:0005886">
    <property type="term" value="C:plasma membrane"/>
    <property type="evidence" value="ECO:0007669"/>
    <property type="project" value="UniProtKB-SubCell"/>
</dbReference>
<dbReference type="GO" id="GO:0004984">
    <property type="term" value="F:olfactory receptor activity"/>
    <property type="evidence" value="ECO:0007669"/>
    <property type="project" value="InterPro"/>
</dbReference>
<dbReference type="GO" id="GO:0005549">
    <property type="term" value="F:odorant binding"/>
    <property type="evidence" value="ECO:0007669"/>
    <property type="project" value="InterPro"/>
</dbReference>
<dbReference type="Proteomes" id="UP000504631">
    <property type="component" value="Unplaced"/>
</dbReference>
<name>A0A6J3K1B4_9HYME</name>
<sequence>MEICYNVETQDDLSENFGITVTALITSCKLMSLVVGRKTIINMLDLLKKKPFVPENNGEVQIHAKYDNLIEKVAMFYTIQVTFCVLALVGTTLVSNFKLKKLMFRAWFPFDFTSSWLAFSMTFIYQFVGLMIIATGVSMFDTFFAGLLLHICCQFEMLMDRLHNIGGNEIQSLKDCVRHHNTIFRFAEIVNNFFNKIMFVQFMVSTVAICFTLYQLTETNDSLQIIGWTSFMFSALIQTFYFCWFGDAAKVKVDTSLDISNMLYHSDWPNLSNNARKMLLIIMARSLTPVEITSAYILPMNLESFKRLMKTTYSAYNMLVQNKSSR</sequence>
<organism evidence="11 12">
    <name type="scientific">Bombus vosnesenskii</name>
    <dbReference type="NCBI Taxonomy" id="207650"/>
    <lineage>
        <taxon>Eukaryota</taxon>
        <taxon>Metazoa</taxon>
        <taxon>Ecdysozoa</taxon>
        <taxon>Arthropoda</taxon>
        <taxon>Hexapoda</taxon>
        <taxon>Insecta</taxon>
        <taxon>Pterygota</taxon>
        <taxon>Neoptera</taxon>
        <taxon>Endopterygota</taxon>
        <taxon>Hymenoptera</taxon>
        <taxon>Apocrita</taxon>
        <taxon>Aculeata</taxon>
        <taxon>Apoidea</taxon>
        <taxon>Anthophila</taxon>
        <taxon>Apidae</taxon>
        <taxon>Bombus</taxon>
        <taxon>Pyrobombus</taxon>
    </lineage>
</organism>
<feature type="transmembrane region" description="Helical" evidence="10">
    <location>
        <begin position="131"/>
        <end position="153"/>
    </location>
</feature>
<keyword evidence="3" id="KW-0716">Sensory transduction</keyword>
<evidence type="ECO:0000256" key="6">
    <source>
        <dbReference type="ARBA" id="ARBA00022989"/>
    </source>
</evidence>
<evidence type="ECO:0000313" key="12">
    <source>
        <dbReference type="RefSeq" id="XP_033346326.1"/>
    </source>
</evidence>
<comment type="subcellular location">
    <subcellularLocation>
        <location evidence="1">Cell membrane</location>
        <topology evidence="1">Multi-pass membrane protein</topology>
    </subcellularLocation>
</comment>
<dbReference type="PANTHER" id="PTHR21137:SF35">
    <property type="entry name" value="ODORANT RECEPTOR 19A-RELATED"/>
    <property type="match status" value="1"/>
</dbReference>
<dbReference type="InterPro" id="IPR004117">
    <property type="entry name" value="7tm6_olfct_rcpt"/>
</dbReference>
<evidence type="ECO:0000256" key="2">
    <source>
        <dbReference type="ARBA" id="ARBA00022475"/>
    </source>
</evidence>
<proteinExistence type="predicted"/>
<accession>A0A6J3K1B4</accession>
<feature type="transmembrane region" description="Helical" evidence="10">
    <location>
        <begin position="106"/>
        <end position="125"/>
    </location>
</feature>
<evidence type="ECO:0000256" key="1">
    <source>
        <dbReference type="ARBA" id="ARBA00004651"/>
    </source>
</evidence>
<evidence type="ECO:0000256" key="7">
    <source>
        <dbReference type="ARBA" id="ARBA00023136"/>
    </source>
</evidence>
<evidence type="ECO:0000256" key="9">
    <source>
        <dbReference type="ARBA" id="ARBA00023224"/>
    </source>
</evidence>
<dbReference type="KEGG" id="bvk:117231732"/>
<keyword evidence="11" id="KW-1185">Reference proteome</keyword>
<evidence type="ECO:0000256" key="5">
    <source>
        <dbReference type="ARBA" id="ARBA00022725"/>
    </source>
</evidence>
<evidence type="ECO:0000256" key="8">
    <source>
        <dbReference type="ARBA" id="ARBA00023170"/>
    </source>
</evidence>
<keyword evidence="9" id="KW-0807">Transducer</keyword>
<dbReference type="GeneID" id="117231732"/>
<evidence type="ECO:0000256" key="4">
    <source>
        <dbReference type="ARBA" id="ARBA00022692"/>
    </source>
</evidence>
<gene>
    <name evidence="12" type="primary">LOC117231732</name>
</gene>
<keyword evidence="8" id="KW-0675">Receptor</keyword>
<evidence type="ECO:0000313" key="11">
    <source>
        <dbReference type="Proteomes" id="UP000504631"/>
    </source>
</evidence>
<feature type="transmembrane region" description="Helical" evidence="10">
    <location>
        <begin position="193"/>
        <end position="214"/>
    </location>
</feature>
<keyword evidence="4 10" id="KW-0812">Transmembrane</keyword>
<keyword evidence="5" id="KW-0552">Olfaction</keyword>
<evidence type="ECO:0000256" key="3">
    <source>
        <dbReference type="ARBA" id="ARBA00022606"/>
    </source>
</evidence>
<keyword evidence="2" id="KW-1003">Cell membrane</keyword>
<protein>
    <submittedName>
        <fullName evidence="12">Odorant receptor 13a-like</fullName>
    </submittedName>
</protein>
<evidence type="ECO:0000256" key="10">
    <source>
        <dbReference type="SAM" id="Phobius"/>
    </source>
</evidence>
<dbReference type="Pfam" id="PF02949">
    <property type="entry name" value="7tm_6"/>
    <property type="match status" value="1"/>
</dbReference>
<feature type="transmembrane region" description="Helical" evidence="10">
    <location>
        <begin position="226"/>
        <end position="245"/>
    </location>
</feature>
<keyword evidence="6 10" id="KW-1133">Transmembrane helix</keyword>
<feature type="transmembrane region" description="Helical" evidence="10">
    <location>
        <begin position="74"/>
        <end position="94"/>
    </location>
</feature>
<dbReference type="PANTHER" id="PTHR21137">
    <property type="entry name" value="ODORANT RECEPTOR"/>
    <property type="match status" value="1"/>
</dbReference>
<dbReference type="GO" id="GO:0007165">
    <property type="term" value="P:signal transduction"/>
    <property type="evidence" value="ECO:0007669"/>
    <property type="project" value="UniProtKB-KW"/>
</dbReference>